<comment type="caution">
    <text evidence="2">The sequence shown here is derived from an EMBL/GenBank/DDBJ whole genome shotgun (WGS) entry which is preliminary data.</text>
</comment>
<evidence type="ECO:0000256" key="1">
    <source>
        <dbReference type="SAM" id="MobiDB-lite"/>
    </source>
</evidence>
<feature type="region of interest" description="Disordered" evidence="1">
    <location>
        <begin position="1"/>
        <end position="26"/>
    </location>
</feature>
<dbReference type="OrthoDB" id="4508730at2759"/>
<protein>
    <submittedName>
        <fullName evidence="2">Uncharacterized protein</fullName>
    </submittedName>
</protein>
<keyword evidence="3" id="KW-1185">Reference proteome</keyword>
<proteinExistence type="predicted"/>
<feature type="non-terminal residue" evidence="2">
    <location>
        <position position="1"/>
    </location>
</feature>
<feature type="compositionally biased region" description="Acidic residues" evidence="1">
    <location>
        <begin position="7"/>
        <end position="26"/>
    </location>
</feature>
<gene>
    <name evidence="2" type="ORF">CSOL1703_00013447</name>
</gene>
<dbReference type="Proteomes" id="UP000775872">
    <property type="component" value="Unassembled WGS sequence"/>
</dbReference>
<accession>A0A9N9Z167</accession>
<sequence>MVLSRDFDEDISDLEEPDKGDESEGYCDCDSDASECDCELSVGDHVSERSYTEDDADYYYELKEMREERKRELRDNKKEDARMKQEEYDHNKKKMKEVYDFYKKMKETIKNGDEPPILNTLDGSSFRLFSVEHVDYRYDNDLYPTRLDGQWP</sequence>
<name>A0A9N9Z167_9HYPO</name>
<organism evidence="2 3">
    <name type="scientific">Clonostachys solani</name>
    <dbReference type="NCBI Taxonomy" id="160281"/>
    <lineage>
        <taxon>Eukaryota</taxon>
        <taxon>Fungi</taxon>
        <taxon>Dikarya</taxon>
        <taxon>Ascomycota</taxon>
        <taxon>Pezizomycotina</taxon>
        <taxon>Sordariomycetes</taxon>
        <taxon>Hypocreomycetidae</taxon>
        <taxon>Hypocreales</taxon>
        <taxon>Bionectriaceae</taxon>
        <taxon>Clonostachys</taxon>
    </lineage>
</organism>
<evidence type="ECO:0000313" key="3">
    <source>
        <dbReference type="Proteomes" id="UP000775872"/>
    </source>
</evidence>
<dbReference type="EMBL" id="CABFOC020000018">
    <property type="protein sequence ID" value="CAH0047208.1"/>
    <property type="molecule type" value="Genomic_DNA"/>
</dbReference>
<reference evidence="2" key="1">
    <citation type="submission" date="2021-10" db="EMBL/GenBank/DDBJ databases">
        <authorList>
            <person name="Piombo E."/>
        </authorList>
    </citation>
    <scope>NUCLEOTIDE SEQUENCE</scope>
</reference>
<evidence type="ECO:0000313" key="2">
    <source>
        <dbReference type="EMBL" id="CAH0047208.1"/>
    </source>
</evidence>
<feature type="region of interest" description="Disordered" evidence="1">
    <location>
        <begin position="70"/>
        <end position="89"/>
    </location>
</feature>
<dbReference type="AlphaFoldDB" id="A0A9N9Z167"/>